<accession>A0AAN6WXT1</accession>
<evidence type="ECO:0000256" key="1">
    <source>
        <dbReference type="SAM" id="MobiDB-lite"/>
    </source>
</evidence>
<protein>
    <submittedName>
        <fullName evidence="3">Uncharacterized protein</fullName>
    </submittedName>
</protein>
<keyword evidence="2" id="KW-0472">Membrane</keyword>
<evidence type="ECO:0000313" key="4">
    <source>
        <dbReference type="Proteomes" id="UP001302126"/>
    </source>
</evidence>
<comment type="caution">
    <text evidence="3">The sequence shown here is derived from an EMBL/GenBank/DDBJ whole genome shotgun (WGS) entry which is preliminary data.</text>
</comment>
<evidence type="ECO:0000256" key="2">
    <source>
        <dbReference type="SAM" id="Phobius"/>
    </source>
</evidence>
<dbReference type="AlphaFoldDB" id="A0AAN6WXT1"/>
<keyword evidence="2" id="KW-1133">Transmembrane helix</keyword>
<evidence type="ECO:0000313" key="3">
    <source>
        <dbReference type="EMBL" id="KAK4189511.1"/>
    </source>
</evidence>
<keyword evidence="4" id="KW-1185">Reference proteome</keyword>
<keyword evidence="2" id="KW-0812">Transmembrane</keyword>
<sequence length="137" mass="15149">MSMMRVALVGVVVIVGKGRAVCVISLRFRDPLFIALVSRLAAHAEIIAGCWLVGGFLMFCSPISQPQIRVIISHTFCPLPCPFRDLKPIAFLQALFFSFGWGRESCPNNNLRHGSNQNNEKIHSRSRDVAEPGRGGR</sequence>
<dbReference type="EMBL" id="MU864374">
    <property type="protein sequence ID" value="KAK4189511.1"/>
    <property type="molecule type" value="Genomic_DNA"/>
</dbReference>
<dbReference type="Proteomes" id="UP001302126">
    <property type="component" value="Unassembled WGS sequence"/>
</dbReference>
<proteinExistence type="predicted"/>
<gene>
    <name evidence="3" type="ORF">QBC35DRAFT_492802</name>
</gene>
<reference evidence="3" key="1">
    <citation type="journal article" date="2023" name="Mol. Phylogenet. Evol.">
        <title>Genome-scale phylogeny and comparative genomics of the fungal order Sordariales.</title>
        <authorList>
            <person name="Hensen N."/>
            <person name="Bonometti L."/>
            <person name="Westerberg I."/>
            <person name="Brannstrom I.O."/>
            <person name="Guillou S."/>
            <person name="Cros-Aarteil S."/>
            <person name="Calhoun S."/>
            <person name="Haridas S."/>
            <person name="Kuo A."/>
            <person name="Mondo S."/>
            <person name="Pangilinan J."/>
            <person name="Riley R."/>
            <person name="LaButti K."/>
            <person name="Andreopoulos B."/>
            <person name="Lipzen A."/>
            <person name="Chen C."/>
            <person name="Yan M."/>
            <person name="Daum C."/>
            <person name="Ng V."/>
            <person name="Clum A."/>
            <person name="Steindorff A."/>
            <person name="Ohm R.A."/>
            <person name="Martin F."/>
            <person name="Silar P."/>
            <person name="Natvig D.O."/>
            <person name="Lalanne C."/>
            <person name="Gautier V."/>
            <person name="Ament-Velasquez S.L."/>
            <person name="Kruys A."/>
            <person name="Hutchinson M.I."/>
            <person name="Powell A.J."/>
            <person name="Barry K."/>
            <person name="Miller A.N."/>
            <person name="Grigoriev I.V."/>
            <person name="Debuchy R."/>
            <person name="Gladieux P."/>
            <person name="Hiltunen Thoren M."/>
            <person name="Johannesson H."/>
        </authorList>
    </citation>
    <scope>NUCLEOTIDE SEQUENCE</scope>
    <source>
        <strain evidence="3">PSN309</strain>
    </source>
</reference>
<feature type="transmembrane region" description="Helical" evidence="2">
    <location>
        <begin position="36"/>
        <end position="59"/>
    </location>
</feature>
<feature type="compositionally biased region" description="Basic and acidic residues" evidence="1">
    <location>
        <begin position="120"/>
        <end position="131"/>
    </location>
</feature>
<name>A0AAN6WXT1_9PEZI</name>
<feature type="compositionally biased region" description="Polar residues" evidence="1">
    <location>
        <begin position="110"/>
        <end position="119"/>
    </location>
</feature>
<organism evidence="3 4">
    <name type="scientific">Podospora australis</name>
    <dbReference type="NCBI Taxonomy" id="1536484"/>
    <lineage>
        <taxon>Eukaryota</taxon>
        <taxon>Fungi</taxon>
        <taxon>Dikarya</taxon>
        <taxon>Ascomycota</taxon>
        <taxon>Pezizomycotina</taxon>
        <taxon>Sordariomycetes</taxon>
        <taxon>Sordariomycetidae</taxon>
        <taxon>Sordariales</taxon>
        <taxon>Podosporaceae</taxon>
        <taxon>Podospora</taxon>
    </lineage>
</organism>
<feature type="region of interest" description="Disordered" evidence="1">
    <location>
        <begin position="110"/>
        <end position="137"/>
    </location>
</feature>
<reference evidence="3" key="2">
    <citation type="submission" date="2023-05" db="EMBL/GenBank/DDBJ databases">
        <authorList>
            <consortium name="Lawrence Berkeley National Laboratory"/>
            <person name="Steindorff A."/>
            <person name="Hensen N."/>
            <person name="Bonometti L."/>
            <person name="Westerberg I."/>
            <person name="Brannstrom I.O."/>
            <person name="Guillou S."/>
            <person name="Cros-Aarteil S."/>
            <person name="Calhoun S."/>
            <person name="Haridas S."/>
            <person name="Kuo A."/>
            <person name="Mondo S."/>
            <person name="Pangilinan J."/>
            <person name="Riley R."/>
            <person name="Labutti K."/>
            <person name="Andreopoulos B."/>
            <person name="Lipzen A."/>
            <person name="Chen C."/>
            <person name="Yanf M."/>
            <person name="Daum C."/>
            <person name="Ng V."/>
            <person name="Clum A."/>
            <person name="Ohm R."/>
            <person name="Martin F."/>
            <person name="Silar P."/>
            <person name="Natvig D."/>
            <person name="Lalanne C."/>
            <person name="Gautier V."/>
            <person name="Ament-Velasquez S.L."/>
            <person name="Kruys A."/>
            <person name="Hutchinson M.I."/>
            <person name="Powell A.J."/>
            <person name="Barry K."/>
            <person name="Miller A.N."/>
            <person name="Grigoriev I.V."/>
            <person name="Debuchy R."/>
            <person name="Gladieux P."/>
            <person name="Thoren M.H."/>
            <person name="Johannesson H."/>
        </authorList>
    </citation>
    <scope>NUCLEOTIDE SEQUENCE</scope>
    <source>
        <strain evidence="3">PSN309</strain>
    </source>
</reference>